<evidence type="ECO:0000313" key="10">
    <source>
        <dbReference type="Proteomes" id="UP000046947"/>
    </source>
</evidence>
<evidence type="ECO:0000313" key="9">
    <source>
        <dbReference type="Proteomes" id="UP000046680"/>
    </source>
</evidence>
<evidence type="ECO:0000313" key="8">
    <source>
        <dbReference type="Proteomes" id="UP000039021"/>
    </source>
</evidence>
<gene>
    <name evidence="3" type="ORF">ERS007657_00907</name>
    <name evidence="2" type="ORF">ERS007688_00180</name>
    <name evidence="6" type="ORF">ERS007703_04774</name>
    <name evidence="5" type="ORF">ERS007739_00024</name>
    <name evidence="4" type="ORF">ERS094118_02272</name>
</gene>
<dbReference type="Proteomes" id="UP000038802">
    <property type="component" value="Unassembled WGS sequence"/>
</dbReference>
<sequence length="204" mass="22651">MLHCNPEFLHVVRPKTPRGDGNHRGSPALDHAPLVVSSDPKPREGTETFCLMLGRQLLTKSSDPKPREGTETRKRRASSDRLLVVRPKTPRGDGNNTSVARHTPTNHQVVRPKTPRGDGNFSDHLCGISGLRSSDPKPREGTETPMRRHFRLQFQPVVRPKTPRGDGNLRRASTRGCRLRWSSDPKPREGTETRETAPSLAGAA</sequence>
<protein>
    <submittedName>
        <fullName evidence="6">Uncharacterized protein</fullName>
    </submittedName>
</protein>
<dbReference type="Proteomes" id="UP000039021">
    <property type="component" value="Unassembled WGS sequence"/>
</dbReference>
<dbReference type="EMBL" id="CGCX01000239">
    <property type="protein sequence ID" value="CFR70602.1"/>
    <property type="molecule type" value="Genomic_DNA"/>
</dbReference>
<feature type="region of interest" description="Disordered" evidence="1">
    <location>
        <begin position="12"/>
        <end position="204"/>
    </location>
</feature>
<name>A0A0T9JHB1_MYCTX</name>
<evidence type="ECO:0000313" key="4">
    <source>
        <dbReference type="EMBL" id="CLW28515.1"/>
    </source>
</evidence>
<evidence type="ECO:0000313" key="3">
    <source>
        <dbReference type="EMBL" id="CFR70602.1"/>
    </source>
</evidence>
<dbReference type="Proteomes" id="UP000046680">
    <property type="component" value="Unassembled WGS sequence"/>
</dbReference>
<organism evidence="6 7">
    <name type="scientific">Mycobacterium tuberculosis</name>
    <dbReference type="NCBI Taxonomy" id="1773"/>
    <lineage>
        <taxon>Bacteria</taxon>
        <taxon>Bacillati</taxon>
        <taxon>Actinomycetota</taxon>
        <taxon>Actinomycetes</taxon>
        <taxon>Mycobacteriales</taxon>
        <taxon>Mycobacteriaceae</taxon>
        <taxon>Mycobacterium</taxon>
        <taxon>Mycobacterium tuberculosis complex</taxon>
    </lineage>
</organism>
<dbReference type="EMBL" id="COPH01000015">
    <property type="protein sequence ID" value="CLW28515.1"/>
    <property type="molecule type" value="Genomic_DNA"/>
</dbReference>
<feature type="compositionally biased region" description="Polar residues" evidence="1">
    <location>
        <begin position="94"/>
        <end position="108"/>
    </location>
</feature>
<evidence type="ECO:0000313" key="11">
    <source>
        <dbReference type="Proteomes" id="UP000050139"/>
    </source>
</evidence>
<dbReference type="PATRIC" id="fig|1773.2383.peg.3247"/>
<dbReference type="AlphaFoldDB" id="A0A0T9JHB1"/>
<evidence type="ECO:0000313" key="6">
    <source>
        <dbReference type="EMBL" id="COX10837.1"/>
    </source>
</evidence>
<proteinExistence type="predicted"/>
<evidence type="ECO:0000313" key="2">
    <source>
        <dbReference type="EMBL" id="CFE46447.1"/>
    </source>
</evidence>
<feature type="compositionally biased region" description="Basic and acidic residues" evidence="1">
    <location>
        <begin position="181"/>
        <end position="195"/>
    </location>
</feature>
<dbReference type="STRING" id="1806.RN08_3105"/>
<feature type="compositionally biased region" description="Basic and acidic residues" evidence="1">
    <location>
        <begin position="134"/>
        <end position="146"/>
    </location>
</feature>
<evidence type="ECO:0000313" key="7">
    <source>
        <dbReference type="Proteomes" id="UP000038802"/>
    </source>
</evidence>
<dbReference type="Proteomes" id="UP000046947">
    <property type="component" value="Unassembled WGS sequence"/>
</dbReference>
<feature type="compositionally biased region" description="Basic and acidic residues" evidence="1">
    <location>
        <begin position="62"/>
        <end position="72"/>
    </location>
</feature>
<dbReference type="EMBL" id="CFOH01000014">
    <property type="protein sequence ID" value="CFE46447.1"/>
    <property type="molecule type" value="Genomic_DNA"/>
</dbReference>
<evidence type="ECO:0000256" key="1">
    <source>
        <dbReference type="SAM" id="MobiDB-lite"/>
    </source>
</evidence>
<reference evidence="7 8" key="2">
    <citation type="submission" date="2015-03" db="EMBL/GenBank/DDBJ databases">
        <authorList>
            <consortium name="Pathogen Informatics"/>
        </authorList>
    </citation>
    <scope>NUCLEOTIDE SEQUENCE [LARGE SCALE GENOMIC DNA]</scope>
    <source>
        <strain evidence="3 9">C09601061</strain>
        <strain evidence="2 10">H09601792</strain>
        <strain evidence="7">K00500041</strain>
        <strain evidence="8">N09902308</strain>
    </source>
</reference>
<evidence type="ECO:0000313" key="5">
    <source>
        <dbReference type="EMBL" id="COW76643.1"/>
    </source>
</evidence>
<dbReference type="Proteomes" id="UP000050139">
    <property type="component" value="Unassembled WGS sequence"/>
</dbReference>
<dbReference type="EMBL" id="CSBK01000004">
    <property type="protein sequence ID" value="COW76643.1"/>
    <property type="molecule type" value="Genomic_DNA"/>
</dbReference>
<reference evidence="6" key="1">
    <citation type="submission" date="2015-03" db="EMBL/GenBank/DDBJ databases">
        <authorList>
            <person name="Murphy D."/>
        </authorList>
    </citation>
    <scope>NUCLEOTIDE SEQUENCE [LARGE SCALE GENOMIC DNA]</scope>
    <source>
        <strain evidence="6">K00500041</strain>
    </source>
</reference>
<reference evidence="4 11" key="3">
    <citation type="submission" date="2015-03" db="EMBL/GenBank/DDBJ databases">
        <authorList>
            <consortium name="Pathogen Informatics"/>
            <person name="Murphy D."/>
        </authorList>
    </citation>
    <scope>NUCLEOTIDE SEQUENCE [LARGE SCALE GENOMIC DNA]</scope>
    <source>
        <strain evidence="4 11">0268S</strain>
        <strain evidence="5">N09902308</strain>
    </source>
</reference>
<accession>A0A0T9JHB1</accession>
<dbReference type="EMBL" id="CSAE01000935">
    <property type="protein sequence ID" value="COX10837.1"/>
    <property type="molecule type" value="Genomic_DNA"/>
</dbReference>